<comment type="similarity">
    <text evidence="13">Belongs to the G-protein coupled receptor 1 family.</text>
</comment>
<keyword evidence="2" id="KW-1003">Cell membrane</keyword>
<keyword evidence="17" id="KW-1185">Reference proteome</keyword>
<dbReference type="PROSITE" id="PS50262">
    <property type="entry name" value="G_PROTEIN_RECEP_F1_2"/>
    <property type="match status" value="1"/>
</dbReference>
<evidence type="ECO:0000256" key="8">
    <source>
        <dbReference type="ARBA" id="ARBA00023157"/>
    </source>
</evidence>
<dbReference type="InParanoid" id="W5MS42"/>
<sequence length="366" mass="41602">MDGQDTALRLNFEDLYILFNFSDYENLSGNSTGTFLIDQNTIICQGPHFEPAVNSAICVVYFLIFLLAIPGNIIVALVIGYNYRFLSPSDIYLLHLVVADTLYALSIPFWAVSTVHGWVFGDVMCKLVSLIQEVNFYSSILFLMCISIDRYLAIVWAVKAHRKRRALCSWMVCFSVWVLGTVFSFPVLFNDAFKPVNSDRIVCYEYHNPESIDQWKLGTRVLRHVLGFLLPLIVMLVCYGVTISRLLGTRSFEKQKAMRVIVAVVIAFLLCWMPYHLSVISDTIIRSGLISYSCETRNSIDLALFFTQSLGLLHSCINPVLYAFVGQKFRRNLLNLLYKTRVLERSSLSRSSRSTSQTSEGTSTFL</sequence>
<accession>W5MS42</accession>
<organism evidence="16 17">
    <name type="scientific">Lepisosteus oculatus</name>
    <name type="common">Spotted gar</name>
    <dbReference type="NCBI Taxonomy" id="7918"/>
    <lineage>
        <taxon>Eukaryota</taxon>
        <taxon>Metazoa</taxon>
        <taxon>Chordata</taxon>
        <taxon>Craniata</taxon>
        <taxon>Vertebrata</taxon>
        <taxon>Euteleostomi</taxon>
        <taxon>Actinopterygii</taxon>
        <taxon>Neopterygii</taxon>
        <taxon>Holostei</taxon>
        <taxon>Semionotiformes</taxon>
        <taxon>Lepisosteidae</taxon>
        <taxon>Lepisosteus</taxon>
    </lineage>
</organism>
<evidence type="ECO:0000256" key="13">
    <source>
        <dbReference type="RuleBase" id="RU000688"/>
    </source>
</evidence>
<dbReference type="PROSITE" id="PS00237">
    <property type="entry name" value="G_PROTEIN_RECEP_F1_1"/>
    <property type="match status" value="1"/>
</dbReference>
<feature type="transmembrane region" description="Helical" evidence="14">
    <location>
        <begin position="260"/>
        <end position="280"/>
    </location>
</feature>
<evidence type="ECO:0000256" key="1">
    <source>
        <dbReference type="ARBA" id="ARBA00004651"/>
    </source>
</evidence>
<name>W5MS42_LEPOC</name>
<keyword evidence="3" id="KW-0145">Chemotaxis</keyword>
<reference evidence="17" key="1">
    <citation type="submission" date="2011-12" db="EMBL/GenBank/DDBJ databases">
        <title>The Draft Genome of Lepisosteus oculatus.</title>
        <authorList>
            <consortium name="The Broad Institute Genome Assembly &amp; Analysis Group"/>
            <consortium name="Computational R&amp;D Group"/>
            <consortium name="and Sequencing Platform"/>
            <person name="Di Palma F."/>
            <person name="Alfoldi J."/>
            <person name="Johnson J."/>
            <person name="Berlin A."/>
            <person name="Gnerre S."/>
            <person name="Jaffe D."/>
            <person name="MacCallum I."/>
            <person name="Young S."/>
            <person name="Walker B.J."/>
            <person name="Lander E.S."/>
            <person name="Lindblad-Toh K."/>
        </authorList>
    </citation>
    <scope>NUCLEOTIDE SEQUENCE [LARGE SCALE GENOMIC DNA]</scope>
</reference>
<feature type="transmembrane region" description="Helical" evidence="14">
    <location>
        <begin position="170"/>
        <end position="189"/>
    </location>
</feature>
<evidence type="ECO:0000256" key="14">
    <source>
        <dbReference type="SAM" id="Phobius"/>
    </source>
</evidence>
<dbReference type="GO" id="GO:0007204">
    <property type="term" value="P:positive regulation of cytosolic calcium ion concentration"/>
    <property type="evidence" value="ECO:0000318"/>
    <property type="project" value="GO_Central"/>
</dbReference>
<dbReference type="GO" id="GO:0030593">
    <property type="term" value="P:neutrophil chemotaxis"/>
    <property type="evidence" value="ECO:0000318"/>
    <property type="project" value="GO_Central"/>
</dbReference>
<evidence type="ECO:0000256" key="4">
    <source>
        <dbReference type="ARBA" id="ARBA00022692"/>
    </source>
</evidence>
<dbReference type="AlphaFoldDB" id="W5MS42"/>
<evidence type="ECO:0000256" key="10">
    <source>
        <dbReference type="ARBA" id="ARBA00023180"/>
    </source>
</evidence>
<dbReference type="GO" id="GO:0019722">
    <property type="term" value="P:calcium-mediated signaling"/>
    <property type="evidence" value="ECO:0000318"/>
    <property type="project" value="GO_Central"/>
</dbReference>
<keyword evidence="6 13" id="KW-0297">G-protein coupled receptor</keyword>
<dbReference type="PRINTS" id="PR00427">
    <property type="entry name" value="INTRLEUKIN8R"/>
</dbReference>
<dbReference type="GO" id="GO:0016494">
    <property type="term" value="F:C-X-C chemokine receptor activity"/>
    <property type="evidence" value="ECO:0007669"/>
    <property type="project" value="InterPro"/>
</dbReference>
<dbReference type="Proteomes" id="UP000018468">
    <property type="component" value="Linkage group LG12"/>
</dbReference>
<dbReference type="OrthoDB" id="9946013at2759"/>
<keyword evidence="10" id="KW-0325">Glycoprotein</keyword>
<feature type="domain" description="G-protein coupled receptors family 1 profile" evidence="15">
    <location>
        <begin position="71"/>
        <end position="322"/>
    </location>
</feature>
<evidence type="ECO:0000259" key="15">
    <source>
        <dbReference type="PROSITE" id="PS50262"/>
    </source>
</evidence>
<dbReference type="HOGENOM" id="CLU_009579_8_3_1"/>
<dbReference type="Gene3D" id="1.20.1070.10">
    <property type="entry name" value="Rhodopsin 7-helix transmembrane proteins"/>
    <property type="match status" value="1"/>
</dbReference>
<dbReference type="GO" id="GO:0019957">
    <property type="term" value="F:C-C chemokine binding"/>
    <property type="evidence" value="ECO:0000318"/>
    <property type="project" value="GO_Central"/>
</dbReference>
<dbReference type="PANTHER" id="PTHR10489">
    <property type="entry name" value="CELL ADHESION MOLECULE"/>
    <property type="match status" value="1"/>
</dbReference>
<evidence type="ECO:0000256" key="12">
    <source>
        <dbReference type="ARBA" id="ARBA00034130"/>
    </source>
</evidence>
<keyword evidence="8" id="KW-1015">Disulfide bond</keyword>
<dbReference type="GeneTree" id="ENSGT01050000244848"/>
<dbReference type="Pfam" id="PF00001">
    <property type="entry name" value="7tm_1"/>
    <property type="match status" value="1"/>
</dbReference>
<dbReference type="STRING" id="7918.ENSLOCP00000011201"/>
<keyword evidence="9 13" id="KW-0675">Receptor</keyword>
<dbReference type="InterPro" id="IPR000174">
    <property type="entry name" value="Chemokine_CXCR_1/2"/>
</dbReference>
<protein>
    <submittedName>
        <fullName evidence="16">C-X-C chemokine receptor type 1-like</fullName>
    </submittedName>
</protein>
<dbReference type="GO" id="GO:0006955">
    <property type="term" value="P:immune response"/>
    <property type="evidence" value="ECO:0000318"/>
    <property type="project" value="GO_Central"/>
</dbReference>
<dbReference type="SUPFAM" id="SSF81321">
    <property type="entry name" value="Family A G protein-coupled receptor-like"/>
    <property type="match status" value="1"/>
</dbReference>
<evidence type="ECO:0000256" key="2">
    <source>
        <dbReference type="ARBA" id="ARBA00022475"/>
    </source>
</evidence>
<dbReference type="KEGG" id="loc:102692294"/>
<evidence type="ECO:0000256" key="3">
    <source>
        <dbReference type="ARBA" id="ARBA00022500"/>
    </source>
</evidence>
<feature type="transmembrane region" description="Helical" evidence="14">
    <location>
        <begin position="225"/>
        <end position="248"/>
    </location>
</feature>
<dbReference type="Bgee" id="ENSLOCG00000009185">
    <property type="expression patterns" value="Expressed in bone element and 5 other cell types or tissues"/>
</dbReference>
<keyword evidence="5 14" id="KW-1133">Transmembrane helix</keyword>
<dbReference type="EMBL" id="AHAT01016313">
    <property type="status" value="NOT_ANNOTATED_CDS"/>
    <property type="molecule type" value="Genomic_DNA"/>
</dbReference>
<dbReference type="Ensembl" id="ENSLOCT00000011217.1">
    <property type="protein sequence ID" value="ENSLOCP00000011201.1"/>
    <property type="gene ID" value="ENSLOCG00000009185.1"/>
</dbReference>
<reference evidence="16" key="2">
    <citation type="submission" date="2025-08" db="UniProtKB">
        <authorList>
            <consortium name="Ensembl"/>
        </authorList>
    </citation>
    <scope>IDENTIFICATION</scope>
</reference>
<comment type="subcellular location">
    <subcellularLocation>
        <location evidence="1">Cell membrane</location>
        <topology evidence="1">Multi-pass membrane protein</topology>
    </subcellularLocation>
</comment>
<comment type="subunit">
    <text evidence="12">Interacts with IL8. Interacts with GNAI2.</text>
</comment>
<evidence type="ECO:0000256" key="5">
    <source>
        <dbReference type="ARBA" id="ARBA00022989"/>
    </source>
</evidence>
<dbReference type="GO" id="GO:0016493">
    <property type="term" value="F:C-C chemokine receptor activity"/>
    <property type="evidence" value="ECO:0000318"/>
    <property type="project" value="GO_Central"/>
</dbReference>
<feature type="transmembrane region" description="Helical" evidence="14">
    <location>
        <begin position="300"/>
        <end position="325"/>
    </location>
</feature>
<reference evidence="16" key="3">
    <citation type="submission" date="2025-09" db="UniProtKB">
        <authorList>
            <consortium name="Ensembl"/>
        </authorList>
    </citation>
    <scope>IDENTIFICATION</scope>
</reference>
<evidence type="ECO:0000313" key="17">
    <source>
        <dbReference type="Proteomes" id="UP000018468"/>
    </source>
</evidence>
<evidence type="ECO:0000256" key="9">
    <source>
        <dbReference type="ARBA" id="ARBA00023170"/>
    </source>
</evidence>
<dbReference type="InterPro" id="IPR000276">
    <property type="entry name" value="GPCR_Rhodpsn"/>
</dbReference>
<evidence type="ECO:0000256" key="6">
    <source>
        <dbReference type="ARBA" id="ARBA00023040"/>
    </source>
</evidence>
<evidence type="ECO:0000313" key="16">
    <source>
        <dbReference type="Ensembl" id="ENSLOCP00000011201.1"/>
    </source>
</evidence>
<keyword evidence="4 13" id="KW-0812">Transmembrane</keyword>
<dbReference type="GeneID" id="102692294"/>
<keyword evidence="11 13" id="KW-0807">Transducer</keyword>
<feature type="transmembrane region" description="Helical" evidence="14">
    <location>
        <begin position="136"/>
        <end position="158"/>
    </location>
</feature>
<dbReference type="OMA" id="IMLPCYG"/>
<feature type="transmembrane region" description="Helical" evidence="14">
    <location>
        <begin position="59"/>
        <end position="79"/>
    </location>
</feature>
<dbReference type="CDD" id="cd15178">
    <property type="entry name" value="7tmA_CXCR1_2"/>
    <property type="match status" value="1"/>
</dbReference>
<feature type="transmembrane region" description="Helical" evidence="14">
    <location>
        <begin position="91"/>
        <end position="111"/>
    </location>
</feature>
<evidence type="ECO:0000256" key="7">
    <source>
        <dbReference type="ARBA" id="ARBA00023136"/>
    </source>
</evidence>
<dbReference type="PRINTS" id="PR00237">
    <property type="entry name" value="GPCRRHODOPSN"/>
</dbReference>
<dbReference type="PANTHER" id="PTHR10489:SF930">
    <property type="entry name" value="C-X-C CHEMOKINE RECEPTOR TYPE 1-LIKE"/>
    <property type="match status" value="1"/>
</dbReference>
<dbReference type="GO" id="GO:0009897">
    <property type="term" value="C:external side of plasma membrane"/>
    <property type="evidence" value="ECO:0000318"/>
    <property type="project" value="GO_Central"/>
</dbReference>
<proteinExistence type="inferred from homology"/>
<dbReference type="InterPro" id="IPR017452">
    <property type="entry name" value="GPCR_Rhodpsn_7TM"/>
</dbReference>
<evidence type="ECO:0000256" key="11">
    <source>
        <dbReference type="ARBA" id="ARBA00023224"/>
    </source>
</evidence>
<dbReference type="FunFam" id="1.20.1070.10:FF:000500">
    <property type="entry name" value="Chemokine (C-X-C motif) receptor 1"/>
    <property type="match status" value="1"/>
</dbReference>
<dbReference type="eggNOG" id="KOG3656">
    <property type="taxonomic scope" value="Eukaryota"/>
</dbReference>
<keyword evidence="7 14" id="KW-0472">Membrane</keyword>
<dbReference type="InterPro" id="IPR050119">
    <property type="entry name" value="CCR1-9-like"/>
</dbReference>